<evidence type="ECO:0000313" key="3">
    <source>
        <dbReference type="Proteomes" id="UP000316270"/>
    </source>
</evidence>
<protein>
    <submittedName>
        <fullName evidence="2">Uncharacterized protein</fullName>
    </submittedName>
</protein>
<feature type="region of interest" description="Disordered" evidence="1">
    <location>
        <begin position="1"/>
        <end position="29"/>
    </location>
</feature>
<reference evidence="2 3" key="1">
    <citation type="submission" date="2019-07" db="EMBL/GenBank/DDBJ databases">
        <title>Finished genome of Venturia effusa.</title>
        <authorList>
            <person name="Young C.A."/>
            <person name="Cox M.P."/>
            <person name="Ganley A.R.D."/>
            <person name="David W.J."/>
        </authorList>
    </citation>
    <scope>NUCLEOTIDE SEQUENCE [LARGE SCALE GENOMIC DNA]</scope>
    <source>
        <strain evidence="3">albino</strain>
    </source>
</reference>
<feature type="compositionally biased region" description="Polar residues" evidence="1">
    <location>
        <begin position="97"/>
        <end position="107"/>
    </location>
</feature>
<accession>A0A517LJH0</accession>
<dbReference type="EMBL" id="CP042198">
    <property type="protein sequence ID" value="QDS75789.1"/>
    <property type="molecule type" value="Genomic_DNA"/>
</dbReference>
<feature type="region of interest" description="Disordered" evidence="1">
    <location>
        <begin position="45"/>
        <end position="125"/>
    </location>
</feature>
<proteinExistence type="predicted"/>
<feature type="compositionally biased region" description="Basic and acidic residues" evidence="1">
    <location>
        <begin position="53"/>
        <end position="76"/>
    </location>
</feature>
<keyword evidence="3" id="KW-1185">Reference proteome</keyword>
<sequence>MAVGITTRAKKQPQEKGSKKLKSVHGPSVLDSSIYVTVLGQQAEFQKTQPQGHTEDKTYEHKTTTKPTIHEEEKQKRNNPKKATQREPKQACHSKSHNFNEGFQQARSAEKGSRLKAGCNHLETS</sequence>
<evidence type="ECO:0000256" key="1">
    <source>
        <dbReference type="SAM" id="MobiDB-lite"/>
    </source>
</evidence>
<name>A0A517LJH0_9PEZI</name>
<organism evidence="2 3">
    <name type="scientific">Venturia effusa</name>
    <dbReference type="NCBI Taxonomy" id="50376"/>
    <lineage>
        <taxon>Eukaryota</taxon>
        <taxon>Fungi</taxon>
        <taxon>Dikarya</taxon>
        <taxon>Ascomycota</taxon>
        <taxon>Pezizomycotina</taxon>
        <taxon>Dothideomycetes</taxon>
        <taxon>Pleosporomycetidae</taxon>
        <taxon>Venturiales</taxon>
        <taxon>Venturiaceae</taxon>
        <taxon>Venturia</taxon>
    </lineage>
</organism>
<dbReference type="Proteomes" id="UP000316270">
    <property type="component" value="Chromosome 14"/>
</dbReference>
<gene>
    <name evidence="2" type="ORF">FKW77_000056</name>
</gene>
<dbReference type="AlphaFoldDB" id="A0A517LJH0"/>
<evidence type="ECO:0000313" key="2">
    <source>
        <dbReference type="EMBL" id="QDS75789.1"/>
    </source>
</evidence>